<keyword evidence="2" id="KW-1185">Reference proteome</keyword>
<evidence type="ECO:0000313" key="1">
    <source>
        <dbReference type="EMBL" id="KHK90641.1"/>
    </source>
</evidence>
<sequence length="427" mass="46937">MTQAAIGDATGVVMPASVEALREAPEEFLTRAMHAYGTLAPDNRVRSVDRLELFSGGNSGQKALLDVSYAQPGDDLPRRLFAKFSRDFDDPFRDRRRTEIDGEVRLAALSRLPAFPVAVPRPVFGDFEAESGTGLLVTERVAFGEGAVEPLHEKCMDHLLPDPLEYYRVLVSAQGRLAAAQHRGALSPQLEALFPYDRAVAEADLPIGYGQDDLQRKVAALGEFIAGHEQLFPAELAAPAFLARLETEACDFLKHEKAVRRFLQADPRFIAVCHWNANIDNAWFWREADGTLHCGLLDWGMVRPMNVTTGLWGGLSAAPTAFLRAELGGLLDHYRDEFTAHDGPALAGDLMDLHFDLSLALTGLALMMDLPALVAARMPDLGKASGPFDPLIRRDKVVEGFLLVSTNFLTLWSDRGFGRSLERMLAL</sequence>
<dbReference type="RefSeq" id="WP_039285768.1">
    <property type="nucleotide sequence ID" value="NZ_JTDI01000004.1"/>
</dbReference>
<dbReference type="SUPFAM" id="SSF56112">
    <property type="entry name" value="Protein kinase-like (PK-like)"/>
    <property type="match status" value="1"/>
</dbReference>
<evidence type="ECO:0000313" key="2">
    <source>
        <dbReference type="Proteomes" id="UP000031057"/>
    </source>
</evidence>
<dbReference type="STRING" id="1348853.LK12_15035"/>
<evidence type="ECO:0008006" key="3">
    <source>
        <dbReference type="Google" id="ProtNLM"/>
    </source>
</evidence>
<dbReference type="AlphaFoldDB" id="A0A0B1ZN26"/>
<reference evidence="1 2" key="1">
    <citation type="submission" date="2014-10" db="EMBL/GenBank/DDBJ databases">
        <title>Genome sequence of Novosphingobium malaysiense MUSC 273(T).</title>
        <authorList>
            <person name="Lee L.-H."/>
        </authorList>
    </citation>
    <scope>NUCLEOTIDE SEQUENCE [LARGE SCALE GENOMIC DNA]</scope>
    <source>
        <strain evidence="1 2">MUSC 273</strain>
    </source>
</reference>
<proteinExistence type="predicted"/>
<name>A0A0B1ZN26_9SPHN</name>
<comment type="caution">
    <text evidence="1">The sequence shown here is derived from an EMBL/GenBank/DDBJ whole genome shotgun (WGS) entry which is preliminary data.</text>
</comment>
<gene>
    <name evidence="1" type="ORF">LK12_15035</name>
</gene>
<accession>A0A0B1ZN26</accession>
<dbReference type="Proteomes" id="UP000031057">
    <property type="component" value="Unassembled WGS sequence"/>
</dbReference>
<dbReference type="InterPro" id="IPR011009">
    <property type="entry name" value="Kinase-like_dom_sf"/>
</dbReference>
<organism evidence="1 2">
    <name type="scientific">Novosphingobium malaysiense</name>
    <dbReference type="NCBI Taxonomy" id="1348853"/>
    <lineage>
        <taxon>Bacteria</taxon>
        <taxon>Pseudomonadati</taxon>
        <taxon>Pseudomonadota</taxon>
        <taxon>Alphaproteobacteria</taxon>
        <taxon>Sphingomonadales</taxon>
        <taxon>Sphingomonadaceae</taxon>
        <taxon>Novosphingobium</taxon>
    </lineage>
</organism>
<dbReference type="EMBL" id="JTDI01000004">
    <property type="protein sequence ID" value="KHK90641.1"/>
    <property type="molecule type" value="Genomic_DNA"/>
</dbReference>
<dbReference type="OrthoDB" id="4602230at2"/>
<protein>
    <recommendedName>
        <fullName evidence="3">Aminoglycoside phosphotransferase domain-containing protein</fullName>
    </recommendedName>
</protein>